<dbReference type="Proteomes" id="UP000005289">
    <property type="component" value="Chromosome"/>
</dbReference>
<keyword evidence="3" id="KW-1185">Reference proteome</keyword>
<evidence type="ECO:0000256" key="1">
    <source>
        <dbReference type="SAM" id="MobiDB-lite"/>
    </source>
</evidence>
<protein>
    <submittedName>
        <fullName evidence="2">Uncharacterized protein</fullName>
    </submittedName>
</protein>
<name>W0DSP9_9GAMM</name>
<sequence>MTLLVLVGPQPLSAECVSATVADQVFYSCSGVLTVVPKGEEKDSGLAHEKHPAQSDEETERPDGDPSAEPGDGRQPP</sequence>
<feature type="compositionally biased region" description="Basic and acidic residues" evidence="1">
    <location>
        <begin position="40"/>
        <end position="54"/>
    </location>
</feature>
<dbReference type="HOGENOM" id="CLU_2636950_0_0_6"/>
<dbReference type="KEGG" id="tti:THITH_03030"/>
<dbReference type="EMBL" id="CP007029">
    <property type="protein sequence ID" value="AHE99885.1"/>
    <property type="molecule type" value="Genomic_DNA"/>
</dbReference>
<reference evidence="2 3" key="1">
    <citation type="submission" date="2013-12" db="EMBL/GenBank/DDBJ databases">
        <authorList>
            <consortium name="DOE Joint Genome Institute"/>
            <person name="Muyzer G."/>
            <person name="Huntemann M."/>
            <person name="Han J."/>
            <person name="Chen A."/>
            <person name="Kyrpides N."/>
            <person name="Mavromatis K."/>
            <person name="Markowitz V."/>
            <person name="Palaniappan K."/>
            <person name="Ivanova N."/>
            <person name="Schaumberg A."/>
            <person name="Pati A."/>
            <person name="Liolios K."/>
            <person name="Nordberg H.P."/>
            <person name="Cantor M.N."/>
            <person name="Hua S.X."/>
            <person name="Woyke T."/>
        </authorList>
    </citation>
    <scope>NUCLEOTIDE SEQUENCE [LARGE SCALE GENOMIC DNA]</scope>
    <source>
        <strain evidence="2 3">ARh 1</strain>
    </source>
</reference>
<organism evidence="2 3">
    <name type="scientific">Thioalkalivibrio paradoxus ARh 1</name>
    <dbReference type="NCBI Taxonomy" id="713585"/>
    <lineage>
        <taxon>Bacteria</taxon>
        <taxon>Pseudomonadati</taxon>
        <taxon>Pseudomonadota</taxon>
        <taxon>Gammaproteobacteria</taxon>
        <taxon>Chromatiales</taxon>
        <taxon>Ectothiorhodospiraceae</taxon>
        <taxon>Thioalkalivibrio</taxon>
    </lineage>
</organism>
<gene>
    <name evidence="2" type="ORF">THITH_03030</name>
</gene>
<feature type="region of interest" description="Disordered" evidence="1">
    <location>
        <begin position="40"/>
        <end position="77"/>
    </location>
</feature>
<evidence type="ECO:0000313" key="3">
    <source>
        <dbReference type="Proteomes" id="UP000005289"/>
    </source>
</evidence>
<accession>W0DSP9</accession>
<dbReference type="AlphaFoldDB" id="W0DSP9"/>
<evidence type="ECO:0000313" key="2">
    <source>
        <dbReference type="EMBL" id="AHE99885.1"/>
    </source>
</evidence>
<proteinExistence type="predicted"/>